<keyword evidence="1" id="KW-0175">Coiled coil</keyword>
<reference evidence="4" key="1">
    <citation type="journal article" date="2023" name="Commun. Biol.">
        <title>Genome analysis of Parmales, the sister group of diatoms, reveals the evolutionary specialization of diatoms from phago-mixotrophs to photoautotrophs.</title>
        <authorList>
            <person name="Ban H."/>
            <person name="Sato S."/>
            <person name="Yoshikawa S."/>
            <person name="Yamada K."/>
            <person name="Nakamura Y."/>
            <person name="Ichinomiya M."/>
            <person name="Sato N."/>
            <person name="Blanc-Mathieu R."/>
            <person name="Endo H."/>
            <person name="Kuwata A."/>
            <person name="Ogata H."/>
        </authorList>
    </citation>
    <scope>NUCLEOTIDE SEQUENCE [LARGE SCALE GENOMIC DNA]</scope>
    <source>
        <strain evidence="4">NIES 3701</strain>
    </source>
</reference>
<name>A0A9W6ZK53_9STRA</name>
<evidence type="ECO:0000313" key="4">
    <source>
        <dbReference type="Proteomes" id="UP001165085"/>
    </source>
</evidence>
<dbReference type="PROSITE" id="PS50020">
    <property type="entry name" value="WW_DOMAIN_2"/>
    <property type="match status" value="1"/>
</dbReference>
<sequence length="567" mass="64149">MSQSTYPARQTVETAIDSVAHLLTWADIASLINKLTGLHQEDGEWIEHVDSGSGSSYWERRVSREATWTNPRSMCYPHEWDEHLDDASGKKFWHNRTHRTNSWDDPKAHMPGWAQRVDEESKAAYWHHEGTGETSWDLLEVQIKREEERKAAAEEELHKLKTEALERKKVEEELKEKERQRVEEAKARLKKSQARQLEAMKAADVNSGKPIKDNDNLTCDSSLHTLLVDPSVTAKIKAEADAKGDLIPEVFINGEPVSNETVNITAVVKAAGEAFKTLITAKNPSNPNAKVSFGEMAVEVRINDEVVSSAKINLKPDNSLLLPDKLCFVNGINGQQLGSENKTVVITFDEEKLEVKNVGSELEIPKKVWTKTDGPVSILVECDGYRQKTLNFHKYDNVKRQGADVKVALDPNAKKGEEFDHRFILTWGMKPSDLDIHAMRSDGEHIYFSKKNSEARNGKRVSMALDVDEQNGKGPETMTISTRKGMEYVFYVYNYSKDAPMTKSEGVVHHTDMRFTEPKQYTVPKEMGADKRHYWWICKIYGDGGVVDLQQLETKPPSVENGKISVD</sequence>
<dbReference type="Proteomes" id="UP001165085">
    <property type="component" value="Unassembled WGS sequence"/>
</dbReference>
<comment type="caution">
    <text evidence="3">The sequence shown here is derived from an EMBL/GenBank/DDBJ whole genome shotgun (WGS) entry which is preliminary data.</text>
</comment>
<feature type="coiled-coil region" evidence="1">
    <location>
        <begin position="136"/>
        <end position="195"/>
    </location>
</feature>
<proteinExistence type="predicted"/>
<evidence type="ECO:0000313" key="3">
    <source>
        <dbReference type="EMBL" id="GMH54291.1"/>
    </source>
</evidence>
<dbReference type="EMBL" id="BRXY01000026">
    <property type="protein sequence ID" value="GMH54291.1"/>
    <property type="molecule type" value="Genomic_DNA"/>
</dbReference>
<dbReference type="InterPro" id="IPR001202">
    <property type="entry name" value="WW_dom"/>
</dbReference>
<protein>
    <recommendedName>
        <fullName evidence="2">WW domain-containing protein</fullName>
    </recommendedName>
</protein>
<feature type="domain" description="WW" evidence="2">
    <location>
        <begin position="74"/>
        <end position="108"/>
    </location>
</feature>
<keyword evidence="4" id="KW-1185">Reference proteome</keyword>
<organism evidence="3 4">
    <name type="scientific">Triparma strigata</name>
    <dbReference type="NCBI Taxonomy" id="1606541"/>
    <lineage>
        <taxon>Eukaryota</taxon>
        <taxon>Sar</taxon>
        <taxon>Stramenopiles</taxon>
        <taxon>Ochrophyta</taxon>
        <taxon>Bolidophyceae</taxon>
        <taxon>Parmales</taxon>
        <taxon>Triparmaceae</taxon>
        <taxon>Triparma</taxon>
    </lineage>
</organism>
<gene>
    <name evidence="3" type="ORF">TrST_g10516</name>
</gene>
<dbReference type="PROSITE" id="PS01159">
    <property type="entry name" value="WW_DOMAIN_1"/>
    <property type="match status" value="1"/>
</dbReference>
<accession>A0A9W6ZK53</accession>
<evidence type="ECO:0000256" key="1">
    <source>
        <dbReference type="SAM" id="Coils"/>
    </source>
</evidence>
<dbReference type="SMART" id="SM00456">
    <property type="entry name" value="WW"/>
    <property type="match status" value="3"/>
</dbReference>
<dbReference type="AlphaFoldDB" id="A0A9W6ZK53"/>
<evidence type="ECO:0000259" key="2">
    <source>
        <dbReference type="PROSITE" id="PS50020"/>
    </source>
</evidence>
<dbReference type="OrthoDB" id="207369at2759"/>
<dbReference type="CDD" id="cd00201">
    <property type="entry name" value="WW"/>
    <property type="match status" value="1"/>
</dbReference>